<dbReference type="NCBIfam" id="NF047743">
    <property type="entry name" value="CG0192_fam"/>
    <property type="match status" value="1"/>
</dbReference>
<evidence type="ECO:0000256" key="4">
    <source>
        <dbReference type="ARBA" id="ARBA00022840"/>
    </source>
</evidence>
<accession>A0A6B8VQK8</accession>
<evidence type="ECO:0000256" key="2">
    <source>
        <dbReference type="ARBA" id="ARBA00022741"/>
    </source>
</evidence>
<dbReference type="AlphaFoldDB" id="A0A6B8VQK8"/>
<keyword evidence="3" id="KW-0418">Kinase</keyword>
<evidence type="ECO:0000259" key="5">
    <source>
        <dbReference type="Pfam" id="PF18085"/>
    </source>
</evidence>
<evidence type="ECO:0000313" key="6">
    <source>
        <dbReference type="EMBL" id="QGU01066.1"/>
    </source>
</evidence>
<dbReference type="Proteomes" id="UP000427071">
    <property type="component" value="Chromosome"/>
</dbReference>
<organism evidence="6 7">
    <name type="scientific">Corynebacterium kalinowskii</name>
    <dbReference type="NCBI Taxonomy" id="2675216"/>
    <lineage>
        <taxon>Bacteria</taxon>
        <taxon>Bacillati</taxon>
        <taxon>Actinomycetota</taxon>
        <taxon>Actinomycetes</taxon>
        <taxon>Mycobacteriales</taxon>
        <taxon>Corynebacteriaceae</taxon>
        <taxon>Corynebacterium</taxon>
    </lineage>
</organism>
<dbReference type="Pfam" id="PF18085">
    <property type="entry name" value="Mak_N_cap"/>
    <property type="match status" value="1"/>
</dbReference>
<keyword evidence="4" id="KW-0067">ATP-binding</keyword>
<dbReference type="GO" id="GO:0016301">
    <property type="term" value="F:kinase activity"/>
    <property type="evidence" value="ECO:0007669"/>
    <property type="project" value="UniProtKB-KW"/>
</dbReference>
<proteinExistence type="predicted"/>
<evidence type="ECO:0000313" key="7">
    <source>
        <dbReference type="Proteomes" id="UP000427071"/>
    </source>
</evidence>
<feature type="domain" description="Maltokinase N-terminal cap" evidence="5">
    <location>
        <begin position="26"/>
        <end position="92"/>
    </location>
</feature>
<keyword evidence="1" id="KW-0808">Transferase</keyword>
<evidence type="ECO:0000256" key="3">
    <source>
        <dbReference type="ARBA" id="ARBA00022777"/>
    </source>
</evidence>
<gene>
    <name evidence="6" type="ORF">CKALI_00825</name>
</gene>
<dbReference type="InterPro" id="IPR040999">
    <property type="entry name" value="Mak_N_cap"/>
</dbReference>
<sequence>MSGVAEIISATLTPTKQEVLQQWVPGFKEIGAFRLVDPAGEVGIDFVLGTDGEDRPIQLPVTYRSDELPSGVVGTMEHSVLGTRYVAKATADPVAIGEIVRVILAGDTEAERSDGKAQALHIQGSGQTPTTEITDVVIEDVTEESVRANAKVNGVGRSFELRLPRRLLPVKHLRVSRMPSARNIIGVRPDSEEQLVVAELIWRDL</sequence>
<name>A0A6B8VQK8_9CORY</name>
<evidence type="ECO:0000256" key="1">
    <source>
        <dbReference type="ARBA" id="ARBA00022679"/>
    </source>
</evidence>
<dbReference type="KEGG" id="ckw:CKALI_00825"/>
<dbReference type="EMBL" id="CP046452">
    <property type="protein sequence ID" value="QGU01066.1"/>
    <property type="molecule type" value="Genomic_DNA"/>
</dbReference>
<keyword evidence="2" id="KW-0547">Nucleotide-binding</keyword>
<keyword evidence="7" id="KW-1185">Reference proteome</keyword>
<reference evidence="7" key="1">
    <citation type="submission" date="2019-11" db="EMBL/GenBank/DDBJ databases">
        <title>Complete genome sequence of Corynebacterium kalinowskii 1959, a novel Corynebacterium species isolated from soil of a small paddock in Vilsendorf, Germany.</title>
        <authorList>
            <person name="Schaffert L."/>
            <person name="Ruwe M."/>
            <person name="Milse J."/>
            <person name="Hanuschka K."/>
            <person name="Ortseifen V."/>
            <person name="Droste J."/>
            <person name="Brandt D."/>
            <person name="Schlueter L."/>
            <person name="Kutter Y."/>
            <person name="Vinke S."/>
            <person name="Viehoefer P."/>
            <person name="Jacob L."/>
            <person name="Luebke N.-C."/>
            <person name="Schulte-Berndt E."/>
            <person name="Hain C."/>
            <person name="Linder M."/>
            <person name="Schmidt P."/>
            <person name="Wollenschlaeger L."/>
            <person name="Luttermann T."/>
            <person name="Thieme E."/>
            <person name="Hassa J."/>
            <person name="Haak M."/>
            <person name="Wittchen M."/>
            <person name="Mentz A."/>
            <person name="Persicke M."/>
            <person name="Busche T."/>
            <person name="Ruckert C."/>
        </authorList>
    </citation>
    <scope>NUCLEOTIDE SEQUENCE [LARGE SCALE GENOMIC DNA]</scope>
    <source>
        <strain evidence="7">1959</strain>
    </source>
</reference>
<protein>
    <recommendedName>
        <fullName evidence="5">Maltokinase N-terminal cap domain-containing protein</fullName>
    </recommendedName>
</protein>
<dbReference type="GO" id="GO:0005524">
    <property type="term" value="F:ATP binding"/>
    <property type="evidence" value="ECO:0007669"/>
    <property type="project" value="UniProtKB-KW"/>
</dbReference>
<dbReference type="RefSeq" id="WP_156191503.1">
    <property type="nucleotide sequence ID" value="NZ_CP046452.1"/>
</dbReference>